<evidence type="ECO:0000259" key="2">
    <source>
        <dbReference type="SMART" id="SM00245"/>
    </source>
</evidence>
<feature type="domain" description="Tail specific protease" evidence="2">
    <location>
        <begin position="322"/>
        <end position="530"/>
    </location>
</feature>
<sequence>MVADSLSRRDLRPFAGVWRVQVVLPAGDDDSLRGLRDLVIRERVELEVELGAPVGFSLSGSSANASGPPTREQPDSDTPVVLIGPASHNEELRAWIRRRARPAARRPYVELDGPLLVIDAAGASEVTSALSLLRTAVRSRPAVGSDGGAPAGAGEPIRLEQTTASGPPEVVRRVADEIGWTYPAFGLRGIDGVALERRWRPVAERSGADIRVLQRWVAGLRDAHTAVRPTDARGFLPYSAFVASDDVDREGDAVRASARGSAIRLGHVPRWSAGWAAGARSGDVVLAVDGPVDPDELLATTGAERRTVGWFAGRRAMTVLPPGEVTVAVRNRAGHVFTWTETATGTPYPEPISWRRLNSGTGYVRVRGWLPGNAWSDALDAAFSELAAAERLIVDVRGNVGGNLVAALGFRDRFLSRPTTMGMIRFSVGDGTLAPPAPIEAVPASGRRWIRPVRFLLDRLSYSATEDALLGLRDLDHVEFFGEPSGGGSGRPRTVPLQDGVVLNVSTALTFENSGRCVEGRGLAVDVAVPPATLGSGHAVAVADTFW</sequence>
<feature type="compositionally biased region" description="Polar residues" evidence="1">
    <location>
        <begin position="58"/>
        <end position="67"/>
    </location>
</feature>
<organism evidence="3 4">
    <name type="scientific">Phytoactinopolyspora alkaliphila</name>
    <dbReference type="NCBI Taxonomy" id="1783498"/>
    <lineage>
        <taxon>Bacteria</taxon>
        <taxon>Bacillati</taxon>
        <taxon>Actinomycetota</taxon>
        <taxon>Actinomycetes</taxon>
        <taxon>Jiangellales</taxon>
        <taxon>Jiangellaceae</taxon>
        <taxon>Phytoactinopolyspora</taxon>
    </lineage>
</organism>
<dbReference type="GO" id="GO:0004175">
    <property type="term" value="F:endopeptidase activity"/>
    <property type="evidence" value="ECO:0007669"/>
    <property type="project" value="TreeGrafter"/>
</dbReference>
<accession>A0A6N9YNY2</accession>
<dbReference type="EMBL" id="JAAGOB010000007">
    <property type="protein sequence ID" value="NED96657.1"/>
    <property type="molecule type" value="Genomic_DNA"/>
</dbReference>
<dbReference type="Proteomes" id="UP000469185">
    <property type="component" value="Unassembled WGS sequence"/>
</dbReference>
<comment type="caution">
    <text evidence="3">The sequence shown here is derived from an EMBL/GenBank/DDBJ whole genome shotgun (WGS) entry which is preliminary data.</text>
</comment>
<dbReference type="InterPro" id="IPR005151">
    <property type="entry name" value="Tail-specific_protease"/>
</dbReference>
<dbReference type="SMART" id="SM00245">
    <property type="entry name" value="TSPc"/>
    <property type="match status" value="1"/>
</dbReference>
<dbReference type="Pfam" id="PF03572">
    <property type="entry name" value="Peptidase_S41"/>
    <property type="match status" value="1"/>
</dbReference>
<evidence type="ECO:0000256" key="1">
    <source>
        <dbReference type="SAM" id="MobiDB-lite"/>
    </source>
</evidence>
<dbReference type="AlphaFoldDB" id="A0A6N9YNY2"/>
<dbReference type="GO" id="GO:0008236">
    <property type="term" value="F:serine-type peptidase activity"/>
    <property type="evidence" value="ECO:0007669"/>
    <property type="project" value="InterPro"/>
</dbReference>
<dbReference type="PANTHER" id="PTHR32060">
    <property type="entry name" value="TAIL-SPECIFIC PROTEASE"/>
    <property type="match status" value="1"/>
</dbReference>
<keyword evidence="4" id="KW-1185">Reference proteome</keyword>
<dbReference type="SUPFAM" id="SSF52096">
    <property type="entry name" value="ClpP/crotonase"/>
    <property type="match status" value="1"/>
</dbReference>
<reference evidence="3 4" key="1">
    <citation type="submission" date="2020-02" db="EMBL/GenBank/DDBJ databases">
        <authorList>
            <person name="Li X.-J."/>
            <person name="Feng X.-M."/>
        </authorList>
    </citation>
    <scope>NUCLEOTIDE SEQUENCE [LARGE SCALE GENOMIC DNA]</scope>
    <source>
        <strain evidence="3 4">CGMCC 4.7225</strain>
    </source>
</reference>
<dbReference type="GO" id="GO:0030288">
    <property type="term" value="C:outer membrane-bounded periplasmic space"/>
    <property type="evidence" value="ECO:0007669"/>
    <property type="project" value="TreeGrafter"/>
</dbReference>
<dbReference type="PANTHER" id="PTHR32060:SF30">
    <property type="entry name" value="CARBOXY-TERMINAL PROCESSING PROTEASE CTPA"/>
    <property type="match status" value="1"/>
</dbReference>
<feature type="region of interest" description="Disordered" evidence="1">
    <location>
        <begin position="141"/>
        <end position="166"/>
    </location>
</feature>
<dbReference type="GO" id="GO:0006508">
    <property type="term" value="P:proteolysis"/>
    <property type="evidence" value="ECO:0007669"/>
    <property type="project" value="InterPro"/>
</dbReference>
<evidence type="ECO:0000313" key="4">
    <source>
        <dbReference type="Proteomes" id="UP000469185"/>
    </source>
</evidence>
<feature type="region of interest" description="Disordered" evidence="1">
    <location>
        <begin position="58"/>
        <end position="79"/>
    </location>
</feature>
<dbReference type="Gene3D" id="3.90.226.10">
    <property type="entry name" value="2-enoyl-CoA Hydratase, Chain A, domain 1"/>
    <property type="match status" value="1"/>
</dbReference>
<protein>
    <recommendedName>
        <fullName evidence="2">Tail specific protease domain-containing protein</fullName>
    </recommendedName>
</protein>
<name>A0A6N9YNY2_9ACTN</name>
<evidence type="ECO:0000313" key="3">
    <source>
        <dbReference type="EMBL" id="NED96657.1"/>
    </source>
</evidence>
<proteinExistence type="predicted"/>
<gene>
    <name evidence="3" type="ORF">G1H11_15210</name>
</gene>
<dbReference type="GO" id="GO:0007165">
    <property type="term" value="P:signal transduction"/>
    <property type="evidence" value="ECO:0007669"/>
    <property type="project" value="TreeGrafter"/>
</dbReference>
<dbReference type="InterPro" id="IPR029045">
    <property type="entry name" value="ClpP/crotonase-like_dom_sf"/>
</dbReference>
<dbReference type="RefSeq" id="WP_163819429.1">
    <property type="nucleotide sequence ID" value="NZ_JAAGOB010000007.1"/>
</dbReference>